<accession>A0A6N6VM53</accession>
<gene>
    <name evidence="1" type="ORF">F2P47_01225</name>
</gene>
<proteinExistence type="predicted"/>
<dbReference type="RefSeq" id="WP_152214336.1">
    <property type="nucleotide sequence ID" value="NZ_WESC01000001.1"/>
</dbReference>
<name>A0A6N6VM53_9HYPH</name>
<protein>
    <submittedName>
        <fullName evidence="1">Uncharacterized protein</fullName>
    </submittedName>
</protein>
<evidence type="ECO:0000313" key="2">
    <source>
        <dbReference type="Proteomes" id="UP000468901"/>
    </source>
</evidence>
<dbReference type="AlphaFoldDB" id="A0A6N6VM53"/>
<organism evidence="1 2">
    <name type="scientific">Parvibaculum sedimenti</name>
    <dbReference type="NCBI Taxonomy" id="2608632"/>
    <lineage>
        <taxon>Bacteria</taxon>
        <taxon>Pseudomonadati</taxon>
        <taxon>Pseudomonadota</taxon>
        <taxon>Alphaproteobacteria</taxon>
        <taxon>Hyphomicrobiales</taxon>
        <taxon>Parvibaculaceae</taxon>
        <taxon>Parvibaculum</taxon>
    </lineage>
</organism>
<reference evidence="1 2" key="1">
    <citation type="submission" date="2019-09" db="EMBL/GenBank/DDBJ databases">
        <title>Parvibaculum sedimenti sp. nov., isolated from sediment.</title>
        <authorList>
            <person name="Wang Y."/>
        </authorList>
    </citation>
    <scope>NUCLEOTIDE SEQUENCE [LARGE SCALE GENOMIC DNA]</scope>
    <source>
        <strain evidence="1 2">HXT-9</strain>
    </source>
</reference>
<dbReference type="Proteomes" id="UP000468901">
    <property type="component" value="Unassembled WGS sequence"/>
</dbReference>
<keyword evidence="2" id="KW-1185">Reference proteome</keyword>
<dbReference type="EMBL" id="WESC01000001">
    <property type="protein sequence ID" value="KAB7742783.1"/>
    <property type="molecule type" value="Genomic_DNA"/>
</dbReference>
<comment type="caution">
    <text evidence="1">The sequence shown here is derived from an EMBL/GenBank/DDBJ whole genome shotgun (WGS) entry which is preliminary data.</text>
</comment>
<evidence type="ECO:0000313" key="1">
    <source>
        <dbReference type="EMBL" id="KAB7742783.1"/>
    </source>
</evidence>
<sequence>MHDERRETTATGKWTQPGVPHKGWRCVDIEELEEQNHLCEMCEARLVRFVHVIEHDDYDDMLRVGCVCAGHMEEDLVGARRREAAYRNDRSRRSRWLQRRWRLSAAGNEYLNTNDGFNVVVYRKGAIWGARIEHRASGFARSSRLPYQTSDHAKLAAFEAMLGMKHSEPWKR</sequence>